<dbReference type="GO" id="GO:0008168">
    <property type="term" value="F:methyltransferase activity"/>
    <property type="evidence" value="ECO:0007669"/>
    <property type="project" value="UniProtKB-KW"/>
</dbReference>
<dbReference type="Proteomes" id="UP001235712">
    <property type="component" value="Unassembled WGS sequence"/>
</dbReference>
<evidence type="ECO:0000313" key="3">
    <source>
        <dbReference type="Proteomes" id="UP001235712"/>
    </source>
</evidence>
<evidence type="ECO:0000313" key="2">
    <source>
        <dbReference type="EMBL" id="MDP9830744.1"/>
    </source>
</evidence>
<dbReference type="SUPFAM" id="SSF53335">
    <property type="entry name" value="S-adenosyl-L-methionine-dependent methyltransferases"/>
    <property type="match status" value="1"/>
</dbReference>
<dbReference type="InterPro" id="IPR050508">
    <property type="entry name" value="Methyltransf_Superfamily"/>
</dbReference>
<gene>
    <name evidence="2" type="ORF">J2S57_006493</name>
</gene>
<dbReference type="InterPro" id="IPR013216">
    <property type="entry name" value="Methyltransf_11"/>
</dbReference>
<keyword evidence="2" id="KW-0489">Methyltransferase</keyword>
<organism evidence="2 3">
    <name type="scientific">Kineosporia succinea</name>
    <dbReference type="NCBI Taxonomy" id="84632"/>
    <lineage>
        <taxon>Bacteria</taxon>
        <taxon>Bacillati</taxon>
        <taxon>Actinomycetota</taxon>
        <taxon>Actinomycetes</taxon>
        <taxon>Kineosporiales</taxon>
        <taxon>Kineosporiaceae</taxon>
        <taxon>Kineosporia</taxon>
    </lineage>
</organism>
<protein>
    <submittedName>
        <fullName evidence="2">SAM-dependent methyltransferase</fullName>
    </submittedName>
</protein>
<dbReference type="PANTHER" id="PTHR42912:SF93">
    <property type="entry name" value="N6-ADENOSINE-METHYLTRANSFERASE TMT1A"/>
    <property type="match status" value="1"/>
</dbReference>
<dbReference type="Gene3D" id="3.40.50.150">
    <property type="entry name" value="Vaccinia Virus protein VP39"/>
    <property type="match status" value="1"/>
</dbReference>
<dbReference type="EMBL" id="JAUSQZ010000001">
    <property type="protein sequence ID" value="MDP9830744.1"/>
    <property type="molecule type" value="Genomic_DNA"/>
</dbReference>
<evidence type="ECO:0000259" key="1">
    <source>
        <dbReference type="Pfam" id="PF08241"/>
    </source>
</evidence>
<feature type="domain" description="Methyltransferase type 11" evidence="1">
    <location>
        <begin position="43"/>
        <end position="132"/>
    </location>
</feature>
<reference evidence="2 3" key="1">
    <citation type="submission" date="2023-07" db="EMBL/GenBank/DDBJ databases">
        <title>Sequencing the genomes of 1000 actinobacteria strains.</title>
        <authorList>
            <person name="Klenk H.-P."/>
        </authorList>
    </citation>
    <scope>NUCLEOTIDE SEQUENCE [LARGE SCALE GENOMIC DNA]</scope>
    <source>
        <strain evidence="2 3">DSM 44388</strain>
    </source>
</reference>
<keyword evidence="2" id="KW-0808">Transferase</keyword>
<keyword evidence="3" id="KW-1185">Reference proteome</keyword>
<dbReference type="InterPro" id="IPR029063">
    <property type="entry name" value="SAM-dependent_MTases_sf"/>
</dbReference>
<name>A0ABT9PEC3_9ACTN</name>
<dbReference type="CDD" id="cd02440">
    <property type="entry name" value="AdoMet_MTases"/>
    <property type="match status" value="1"/>
</dbReference>
<dbReference type="Pfam" id="PF08241">
    <property type="entry name" value="Methyltransf_11"/>
    <property type="match status" value="1"/>
</dbReference>
<dbReference type="PANTHER" id="PTHR42912">
    <property type="entry name" value="METHYLTRANSFERASE"/>
    <property type="match status" value="1"/>
</dbReference>
<accession>A0ABT9PEC3</accession>
<dbReference type="GO" id="GO:0032259">
    <property type="term" value="P:methylation"/>
    <property type="evidence" value="ECO:0007669"/>
    <property type="project" value="UniProtKB-KW"/>
</dbReference>
<comment type="caution">
    <text evidence="2">The sequence shown here is derived from an EMBL/GenBank/DDBJ whole genome shotgun (WGS) entry which is preliminary data.</text>
</comment>
<proteinExistence type="predicted"/>
<sequence>MTSPGTARYDGQADWYAESNRDSAARRSRILARLLGPGQGPCLDLGCGPGQYLDAIRGTGRTPVGLDCSADQLRLAAGRPYPLVRADAARLPLADSIFPTVALVWVSTDVDDFGAVVREAARVLEPGGVLVVYGAHPCFNGPAAQNEPDGRLVVHPVYRDAGWHSRAAWWKPEGLRRRVGVRHIPLADYLNAFPAAGLTIERVEEPGDEPVPIALAVRARR</sequence>
<dbReference type="RefSeq" id="WP_307249849.1">
    <property type="nucleotide sequence ID" value="NZ_JAUSQZ010000001.1"/>
</dbReference>